<dbReference type="EMBL" id="PCTR01000111">
    <property type="protein sequence ID" value="PIP85587.1"/>
    <property type="molecule type" value="Genomic_DNA"/>
</dbReference>
<proteinExistence type="predicted"/>
<dbReference type="CDD" id="cd06533">
    <property type="entry name" value="Glyco_transf_WecG_TagA"/>
    <property type="match status" value="1"/>
</dbReference>
<reference evidence="3 4" key="1">
    <citation type="submission" date="2017-09" db="EMBL/GenBank/DDBJ databases">
        <title>Depth-based differentiation of microbial function through sediment-hosted aquifers and enrichment of novel symbionts in the deep terrestrial subsurface.</title>
        <authorList>
            <person name="Probst A.J."/>
            <person name="Ladd B."/>
            <person name="Jarett J.K."/>
            <person name="Geller-Mcgrath D.E."/>
            <person name="Sieber C.M."/>
            <person name="Emerson J.B."/>
            <person name="Anantharaman K."/>
            <person name="Thomas B.C."/>
            <person name="Malmstrom R."/>
            <person name="Stieglmeier M."/>
            <person name="Klingl A."/>
            <person name="Woyke T."/>
            <person name="Ryan C.M."/>
            <person name="Banfield J.F."/>
        </authorList>
    </citation>
    <scope>NUCLEOTIDE SEQUENCE [LARGE SCALE GENOMIC DNA]</scope>
    <source>
        <strain evidence="3">CG22_combo_CG10-13_8_21_14_all_43_12</strain>
    </source>
</reference>
<dbReference type="Proteomes" id="UP000231136">
    <property type="component" value="Unassembled WGS sequence"/>
</dbReference>
<sequence>MRSEVLGIPVDILNRKETIAIIDGWLKRPGKKARQVVTAYSEFFVTAQNDVVFENVMRKADLVTPDGVSVLAAVEYERVVRSRFKVNSSRIQRIIIGLAEGLNVGRKILSSQIGETVTGVRLFEELNALAERRGWKIFLLGGWGDVSSRTATMLLERFPRLRVIYDAGENQVGTDKITDDRVTKKINAWKPDILFVQYNPVKQEKWIASHLSRLKVGVAIGVGGTFNEYLGEFKKAPVWMEKSGLKWLWRLIIQPHRWRRMIDAVIVFPWLVFRESLKRKN</sequence>
<gene>
    <name evidence="3" type="ORF">COW83_03520</name>
</gene>
<organism evidence="3 4">
    <name type="scientific">Candidatus Collierbacteria bacterium CG22_combo_CG10-13_8_21_14_all_43_12</name>
    <dbReference type="NCBI Taxonomy" id="1974537"/>
    <lineage>
        <taxon>Bacteria</taxon>
        <taxon>Candidatus Collieribacteriota</taxon>
    </lineage>
</organism>
<dbReference type="AlphaFoldDB" id="A0A2H0DTU2"/>
<evidence type="ECO:0008006" key="5">
    <source>
        <dbReference type="Google" id="ProtNLM"/>
    </source>
</evidence>
<evidence type="ECO:0000256" key="2">
    <source>
        <dbReference type="ARBA" id="ARBA00022679"/>
    </source>
</evidence>
<accession>A0A2H0DTU2</accession>
<dbReference type="InterPro" id="IPR004629">
    <property type="entry name" value="WecG_TagA_CpsF"/>
</dbReference>
<evidence type="ECO:0000313" key="3">
    <source>
        <dbReference type="EMBL" id="PIP85587.1"/>
    </source>
</evidence>
<evidence type="ECO:0000256" key="1">
    <source>
        <dbReference type="ARBA" id="ARBA00022676"/>
    </source>
</evidence>
<dbReference type="NCBIfam" id="TIGR00696">
    <property type="entry name" value="wecG_tagA_cpsF"/>
    <property type="match status" value="1"/>
</dbReference>
<protein>
    <recommendedName>
        <fullName evidence="5">Glycosyltransferase</fullName>
    </recommendedName>
</protein>
<dbReference type="Pfam" id="PF03808">
    <property type="entry name" value="Glyco_tran_WecG"/>
    <property type="match status" value="1"/>
</dbReference>
<dbReference type="PANTHER" id="PTHR34136">
    <property type="match status" value="1"/>
</dbReference>
<dbReference type="GO" id="GO:0016758">
    <property type="term" value="F:hexosyltransferase activity"/>
    <property type="evidence" value="ECO:0007669"/>
    <property type="project" value="TreeGrafter"/>
</dbReference>
<keyword evidence="2" id="KW-0808">Transferase</keyword>
<evidence type="ECO:0000313" key="4">
    <source>
        <dbReference type="Proteomes" id="UP000231136"/>
    </source>
</evidence>
<keyword evidence="1" id="KW-0328">Glycosyltransferase</keyword>
<comment type="caution">
    <text evidence="3">The sequence shown here is derived from an EMBL/GenBank/DDBJ whole genome shotgun (WGS) entry which is preliminary data.</text>
</comment>
<name>A0A2H0DTU2_9BACT</name>
<dbReference type="PANTHER" id="PTHR34136:SF1">
    <property type="entry name" value="UDP-N-ACETYL-D-MANNOSAMINURONIC ACID TRANSFERASE"/>
    <property type="match status" value="1"/>
</dbReference>